<dbReference type="InterPro" id="IPR046537">
    <property type="entry name" value="DUF6602"/>
</dbReference>
<sequence>MINTISDLLNEFIKVETDILNKQKIKHPTTIGTMFEGLTEAVLTKAMFKDLGLKIVKNSFIKGCDTEFDVLLVDGDGETIPYTERYIFPSEQVIAIIQVKKNLYSKDIKDSYTNLQFIIDHYNSEKIEDFQFRLLRDAFKSIARKDLSIFRSKNHIIEEEGLYHFLKNEAVLPVRIVCGYNGFNNEFNLRESFINYLGENISNDRENIKHGFGPHNFPNLIICGTYSLVKLNGNPFGYQIDKKNWWSFYASSSYNPTNFFLEAIWTRLSYKYQSLPMSIFGDDLSI</sequence>
<dbReference type="RefSeq" id="WP_125025967.1">
    <property type="nucleotide sequence ID" value="NZ_CP034159.1"/>
</dbReference>
<proteinExistence type="predicted"/>
<dbReference type="OrthoDB" id="1550554at2"/>
<reference evidence="3" key="1">
    <citation type="submission" date="2018-11" db="EMBL/GenBank/DDBJ databases">
        <title>Proposal to divide the Flavobacteriaceae and reorganize its genera based on Amino Acid Identity values calculated from whole genome sequences.</title>
        <authorList>
            <person name="Nicholson A.C."/>
            <person name="Gulvik C.A."/>
            <person name="Whitney A.M."/>
            <person name="Humrighouse B.W."/>
            <person name="Bell M."/>
            <person name="Holmes B."/>
            <person name="Steigerwalt A.G."/>
            <person name="Villarma A."/>
            <person name="Sheth M."/>
            <person name="Batra D."/>
            <person name="Pryor J."/>
            <person name="Bernardet J.-F."/>
            <person name="Hugo C."/>
            <person name="Kampfer P."/>
            <person name="Newman J.D."/>
            <person name="McQuiston J.R."/>
        </authorList>
    </citation>
    <scope>NUCLEOTIDE SEQUENCE [LARGE SCALE GENOMIC DNA]</scope>
    <source>
        <strain evidence="3">G0081</strain>
    </source>
</reference>
<keyword evidence="3" id="KW-1185">Reference proteome</keyword>
<protein>
    <recommendedName>
        <fullName evidence="1">DUF6602 domain-containing protein</fullName>
    </recommendedName>
</protein>
<evidence type="ECO:0000313" key="2">
    <source>
        <dbReference type="EMBL" id="AZI34331.1"/>
    </source>
</evidence>
<feature type="domain" description="DUF6602" evidence="1">
    <location>
        <begin position="21"/>
        <end position="116"/>
    </location>
</feature>
<dbReference type="Pfam" id="PF20247">
    <property type="entry name" value="DUF6602"/>
    <property type="match status" value="1"/>
</dbReference>
<evidence type="ECO:0000259" key="1">
    <source>
        <dbReference type="Pfam" id="PF20247"/>
    </source>
</evidence>
<dbReference type="KEGG" id="ccas:EIB73_14605"/>
<evidence type="ECO:0000313" key="3">
    <source>
        <dbReference type="Proteomes" id="UP000270185"/>
    </source>
</evidence>
<accession>A0A3G8Y027</accession>
<dbReference type="EMBL" id="CP034159">
    <property type="protein sequence ID" value="AZI34331.1"/>
    <property type="molecule type" value="Genomic_DNA"/>
</dbReference>
<organism evidence="2 3">
    <name type="scientific">Kaistella carnis</name>
    <dbReference type="NCBI Taxonomy" id="1241979"/>
    <lineage>
        <taxon>Bacteria</taxon>
        <taxon>Pseudomonadati</taxon>
        <taxon>Bacteroidota</taxon>
        <taxon>Flavobacteriia</taxon>
        <taxon>Flavobacteriales</taxon>
        <taxon>Weeksellaceae</taxon>
        <taxon>Chryseobacterium group</taxon>
        <taxon>Kaistella</taxon>
    </lineage>
</organism>
<dbReference type="Proteomes" id="UP000270185">
    <property type="component" value="Chromosome"/>
</dbReference>
<dbReference type="AlphaFoldDB" id="A0A3G8Y027"/>
<gene>
    <name evidence="2" type="ORF">EIB73_14605</name>
</gene>
<name>A0A3G8Y027_9FLAO</name>